<accession>A0A6L2Q5P5</accession>
<comment type="caution">
    <text evidence="1">The sequence shown here is derived from an EMBL/GenBank/DDBJ whole genome shotgun (WGS) entry which is preliminary data.</text>
</comment>
<gene>
    <name evidence="1" type="ORF">Cfor_11119</name>
</gene>
<dbReference type="Proteomes" id="UP000502823">
    <property type="component" value="Unassembled WGS sequence"/>
</dbReference>
<evidence type="ECO:0000313" key="1">
    <source>
        <dbReference type="EMBL" id="GFG39714.1"/>
    </source>
</evidence>
<dbReference type="EMBL" id="BLKM01000989">
    <property type="protein sequence ID" value="GFG39714.1"/>
    <property type="molecule type" value="Genomic_DNA"/>
</dbReference>
<sequence length="73" mass="8522">RHQYKRNSGSDLKVSLCSSYGAADRWSRWRWMPQLLPRLSFPGPSSPTYDEESQNTVAALPWKRTARITQRLQ</sequence>
<keyword evidence="2" id="KW-1185">Reference proteome</keyword>
<dbReference type="InParanoid" id="A0A6L2Q5P5"/>
<protein>
    <submittedName>
        <fullName evidence="1">Uncharacterized protein</fullName>
    </submittedName>
</protein>
<feature type="non-terminal residue" evidence="1">
    <location>
        <position position="1"/>
    </location>
</feature>
<evidence type="ECO:0000313" key="2">
    <source>
        <dbReference type="Proteomes" id="UP000502823"/>
    </source>
</evidence>
<dbReference type="AlphaFoldDB" id="A0A6L2Q5P5"/>
<reference evidence="2" key="1">
    <citation type="submission" date="2020-01" db="EMBL/GenBank/DDBJ databases">
        <title>Draft genome sequence of the Termite Coptotermes fromosanus.</title>
        <authorList>
            <person name="Itakura S."/>
            <person name="Yosikawa Y."/>
            <person name="Umezawa K."/>
        </authorList>
    </citation>
    <scope>NUCLEOTIDE SEQUENCE [LARGE SCALE GENOMIC DNA]</scope>
</reference>
<proteinExistence type="predicted"/>
<organism evidence="1 2">
    <name type="scientific">Coptotermes formosanus</name>
    <name type="common">Formosan subterranean termite</name>
    <dbReference type="NCBI Taxonomy" id="36987"/>
    <lineage>
        <taxon>Eukaryota</taxon>
        <taxon>Metazoa</taxon>
        <taxon>Ecdysozoa</taxon>
        <taxon>Arthropoda</taxon>
        <taxon>Hexapoda</taxon>
        <taxon>Insecta</taxon>
        <taxon>Pterygota</taxon>
        <taxon>Neoptera</taxon>
        <taxon>Polyneoptera</taxon>
        <taxon>Dictyoptera</taxon>
        <taxon>Blattodea</taxon>
        <taxon>Blattoidea</taxon>
        <taxon>Termitoidae</taxon>
        <taxon>Rhinotermitidae</taxon>
        <taxon>Coptotermes</taxon>
    </lineage>
</organism>
<name>A0A6L2Q5P5_COPFO</name>